<proteinExistence type="predicted"/>
<dbReference type="KEGG" id="ccyn:CGC48_00735"/>
<keyword evidence="1" id="KW-0812">Transmembrane</keyword>
<evidence type="ECO:0000313" key="2">
    <source>
        <dbReference type="EMBL" id="ATA67270.1"/>
    </source>
</evidence>
<protein>
    <submittedName>
        <fullName evidence="2">Uncharacterized protein</fullName>
    </submittedName>
</protein>
<dbReference type="SUPFAM" id="SSF49464">
    <property type="entry name" value="Carboxypeptidase regulatory domain-like"/>
    <property type="match status" value="1"/>
</dbReference>
<name>A0A286NTD9_9FLAO</name>
<reference evidence="2 3" key="1">
    <citation type="journal article" date="2017" name="Genome Announc.">
        <title>Twelve Complete Reference Genomes of Clinical Isolates in the Capnocytophaga Genus.</title>
        <authorList>
            <person name="Villarma A."/>
            <person name="Gulvik C.A."/>
            <person name="Rowe L.A."/>
            <person name="Sheth M."/>
            <person name="Juieng P."/>
            <person name="Nicholson A.C."/>
            <person name="Loparev V.N."/>
            <person name="McQuiston J.R."/>
        </authorList>
    </citation>
    <scope>NUCLEOTIDE SEQUENCE [LARGE SCALE GENOMIC DNA]</scope>
    <source>
        <strain evidence="2 3">G7591</strain>
    </source>
</reference>
<dbReference type="InterPro" id="IPR008969">
    <property type="entry name" value="CarboxyPept-like_regulatory"/>
</dbReference>
<evidence type="ECO:0000313" key="3">
    <source>
        <dbReference type="Proteomes" id="UP000242855"/>
    </source>
</evidence>
<dbReference type="AlphaFoldDB" id="A0A286NTD9"/>
<accession>A0A286NTD9</accession>
<feature type="transmembrane region" description="Helical" evidence="1">
    <location>
        <begin position="141"/>
        <end position="159"/>
    </location>
</feature>
<organism evidence="2 3">
    <name type="scientific">Capnocytophaga cynodegmi</name>
    <dbReference type="NCBI Taxonomy" id="28189"/>
    <lineage>
        <taxon>Bacteria</taxon>
        <taxon>Pseudomonadati</taxon>
        <taxon>Bacteroidota</taxon>
        <taxon>Flavobacteriia</taxon>
        <taxon>Flavobacteriales</taxon>
        <taxon>Flavobacteriaceae</taxon>
        <taxon>Capnocytophaga</taxon>
    </lineage>
</organism>
<dbReference type="GeneID" id="96780319"/>
<dbReference type="RefSeq" id="WP_095897378.1">
    <property type="nucleotide sequence ID" value="NZ_CP022378.1"/>
</dbReference>
<sequence>MSKILKKYKSGIIGLGFSGTAQDVTPGAVSHCPFAKKNNTMRGKIFDDKKLPLPGTHIINRTRNTGTTAADNGYYQLEASPNDDIEITHIGFKTVKAKAKDIPSIVYMIEEITELEGVTVIPKKKVLVKPSLNQKVSRNKTWIWLVILGLAAFGTYHFLKEDKNKEKKR</sequence>
<keyword evidence="1" id="KW-0472">Membrane</keyword>
<evidence type="ECO:0000256" key="1">
    <source>
        <dbReference type="SAM" id="Phobius"/>
    </source>
</evidence>
<keyword evidence="1" id="KW-1133">Transmembrane helix</keyword>
<dbReference type="Pfam" id="PF13715">
    <property type="entry name" value="CarbopepD_reg_2"/>
    <property type="match status" value="1"/>
</dbReference>
<dbReference type="Proteomes" id="UP000242855">
    <property type="component" value="Chromosome"/>
</dbReference>
<gene>
    <name evidence="2" type="ORF">CGC48_00735</name>
</gene>
<dbReference type="EMBL" id="CP022378">
    <property type="protein sequence ID" value="ATA67270.1"/>
    <property type="molecule type" value="Genomic_DNA"/>
</dbReference>